<gene>
    <name evidence="2" type="ORF">SI8410_06008630</name>
</gene>
<sequence length="569" mass="63876">MASPAPQAYGIHRQDIQAAMAKAEELRALHAALMNGGAASSPAAARMLPAGPSPFLARAPHPFAAEDYPVFTPSYEDHLPGYHHYACSESQAPSETLSRAGLDGGRHDVNGELFYNKEVNSSRIMNREDLFFQAMDGQPFPGSSALRKKSPGTETIGSSRRIASEEFKAVSTSRKCRPASIDRERNTTSRNQRKMIPPVQEIDAQRNRGAMLSRLFPRFRRKPKSEMSPNTLETEEMSQLFKDWGICSLETLKRELIEANENRDVALAEVSEMRSSLDELRQKLVHLETYCEELKKALRQAAQGKDAISAEKLSFPRRANPSGGDGGDGTMPVSHDVMVEGFLQIASEARLSVRQLCKILITQIDEADTDLAENLELLLRPHHLNLNSRHSKGLLFHFEGVVNRVFYEDFENCGFERNGSPRALDPQQDRMESFSAFVALRNLSSSKALRKGTKSYCEAFNRFCDQKMSSIILTLGWSRPWPDHLAQSFFVAAKCIWLLHLLAFSFSPPLPILRVSEHRSFDPVYMEDALADRLQAHSPSRVKIMVAPGFYVEDRVLRCKVLCRHKLPS</sequence>
<proteinExistence type="predicted"/>
<keyword evidence="1" id="KW-0175">Coiled coil</keyword>
<dbReference type="Proteomes" id="UP000663760">
    <property type="component" value="Chromosome 6"/>
</dbReference>
<accession>A0A7I8KLV4</accession>
<dbReference type="PANTHER" id="PTHR31029">
    <property type="entry name" value="CYCLIN-DEPENDENT KINASE-LIKE PROTEIN"/>
    <property type="match status" value="1"/>
</dbReference>
<dbReference type="InterPro" id="IPR042316">
    <property type="entry name" value="IRKI-like"/>
</dbReference>
<reference evidence="2" key="1">
    <citation type="submission" date="2020-02" db="EMBL/GenBank/DDBJ databases">
        <authorList>
            <person name="Scholz U."/>
            <person name="Mascher M."/>
            <person name="Fiebig A."/>
        </authorList>
    </citation>
    <scope>NUCLEOTIDE SEQUENCE</scope>
</reference>
<dbReference type="AlphaFoldDB" id="A0A7I8KLV4"/>
<dbReference type="OrthoDB" id="785851at2759"/>
<evidence type="ECO:0000313" key="3">
    <source>
        <dbReference type="Proteomes" id="UP000663760"/>
    </source>
</evidence>
<dbReference type="PANTHER" id="PTHR31029:SF3">
    <property type="entry name" value="IRK-INTERACTING PROTEIN"/>
    <property type="match status" value="1"/>
</dbReference>
<name>A0A7I8KLV4_SPIIN</name>
<organism evidence="2 3">
    <name type="scientific">Spirodela intermedia</name>
    <name type="common">Intermediate duckweed</name>
    <dbReference type="NCBI Taxonomy" id="51605"/>
    <lineage>
        <taxon>Eukaryota</taxon>
        <taxon>Viridiplantae</taxon>
        <taxon>Streptophyta</taxon>
        <taxon>Embryophyta</taxon>
        <taxon>Tracheophyta</taxon>
        <taxon>Spermatophyta</taxon>
        <taxon>Magnoliopsida</taxon>
        <taxon>Liliopsida</taxon>
        <taxon>Araceae</taxon>
        <taxon>Lemnoideae</taxon>
        <taxon>Spirodela</taxon>
    </lineage>
</organism>
<feature type="coiled-coil region" evidence="1">
    <location>
        <begin position="249"/>
        <end position="311"/>
    </location>
</feature>
<dbReference type="EMBL" id="LR746269">
    <property type="protein sequence ID" value="CAA7397965.1"/>
    <property type="molecule type" value="Genomic_DNA"/>
</dbReference>
<evidence type="ECO:0000313" key="2">
    <source>
        <dbReference type="EMBL" id="CAA7397965.1"/>
    </source>
</evidence>
<protein>
    <submittedName>
        <fullName evidence="2">Uncharacterized protein</fullName>
    </submittedName>
</protein>
<keyword evidence="3" id="KW-1185">Reference proteome</keyword>
<evidence type="ECO:0000256" key="1">
    <source>
        <dbReference type="SAM" id="Coils"/>
    </source>
</evidence>